<reference evidence="2 3" key="1">
    <citation type="submission" date="2020-08" db="EMBL/GenBank/DDBJ databases">
        <title>Genomic Encyclopedia of Type Strains, Phase IV (KMG-IV): sequencing the most valuable type-strain genomes for metagenomic binning, comparative biology and taxonomic classification.</title>
        <authorList>
            <person name="Goeker M."/>
        </authorList>
    </citation>
    <scope>NUCLEOTIDE SEQUENCE [LARGE SCALE GENOMIC DNA]</scope>
    <source>
        <strain evidence="2 3">DSM 25897</strain>
    </source>
</reference>
<organism evidence="2 3">
    <name type="scientific">Rehaibacterium terrae</name>
    <dbReference type="NCBI Taxonomy" id="1341696"/>
    <lineage>
        <taxon>Bacteria</taxon>
        <taxon>Pseudomonadati</taxon>
        <taxon>Pseudomonadota</taxon>
        <taxon>Gammaproteobacteria</taxon>
        <taxon>Lysobacterales</taxon>
        <taxon>Lysobacteraceae</taxon>
        <taxon>Rehaibacterium</taxon>
    </lineage>
</organism>
<evidence type="ECO:0000313" key="3">
    <source>
        <dbReference type="Proteomes" id="UP000519004"/>
    </source>
</evidence>
<evidence type="ECO:0008006" key="4">
    <source>
        <dbReference type="Google" id="ProtNLM"/>
    </source>
</evidence>
<dbReference type="Proteomes" id="UP000519004">
    <property type="component" value="Unassembled WGS sequence"/>
</dbReference>
<evidence type="ECO:0000256" key="1">
    <source>
        <dbReference type="SAM" id="SignalP"/>
    </source>
</evidence>
<accession>A0A7W7XZ22</accession>
<sequence length="169" mass="17834">MPGLLPPLLALALMLPATPASTQHRLNRCLGADGVTIYTDRACADLGARERGAPATPEAREDPLPGCATTPAELHARLRLAIDAGDVNALAALYHWPGTTQHTARAVMAELERLAAQPLTELVAEPGPVPPVARTGPDPPPPVALILQQPAGVTRFAVARHAGCWWLRH</sequence>
<evidence type="ECO:0000313" key="2">
    <source>
        <dbReference type="EMBL" id="MBB5015068.1"/>
    </source>
</evidence>
<feature type="chain" id="PRO_5030794152" description="DUF4124 domain-containing protein" evidence="1">
    <location>
        <begin position="23"/>
        <end position="169"/>
    </location>
</feature>
<dbReference type="AlphaFoldDB" id="A0A7W7XZ22"/>
<keyword evidence="3" id="KW-1185">Reference proteome</keyword>
<gene>
    <name evidence="2" type="ORF">HNQ58_000949</name>
</gene>
<feature type="signal peptide" evidence="1">
    <location>
        <begin position="1"/>
        <end position="22"/>
    </location>
</feature>
<proteinExistence type="predicted"/>
<comment type="caution">
    <text evidence="2">The sequence shown here is derived from an EMBL/GenBank/DDBJ whole genome shotgun (WGS) entry which is preliminary data.</text>
</comment>
<name>A0A7W7XZ22_9GAMM</name>
<protein>
    <recommendedName>
        <fullName evidence="4">DUF4124 domain-containing protein</fullName>
    </recommendedName>
</protein>
<dbReference type="EMBL" id="JACHHX010000005">
    <property type="protein sequence ID" value="MBB5015068.1"/>
    <property type="molecule type" value="Genomic_DNA"/>
</dbReference>
<keyword evidence="1" id="KW-0732">Signal</keyword>
<dbReference type="RefSeq" id="WP_183947644.1">
    <property type="nucleotide sequence ID" value="NZ_JACHHX010000005.1"/>
</dbReference>